<keyword evidence="3" id="KW-1185">Reference proteome</keyword>
<dbReference type="AlphaFoldDB" id="A0AAD6FYQ9"/>
<dbReference type="RefSeq" id="XP_056761300.1">
    <property type="nucleotide sequence ID" value="XM_056912451.1"/>
</dbReference>
<evidence type="ECO:0000313" key="3">
    <source>
        <dbReference type="Proteomes" id="UP001213681"/>
    </source>
</evidence>
<evidence type="ECO:0000313" key="2">
    <source>
        <dbReference type="EMBL" id="KAJ5438071.1"/>
    </source>
</evidence>
<organism evidence="2 3">
    <name type="scientific">Penicillium daleae</name>
    <dbReference type="NCBI Taxonomy" id="63821"/>
    <lineage>
        <taxon>Eukaryota</taxon>
        <taxon>Fungi</taxon>
        <taxon>Dikarya</taxon>
        <taxon>Ascomycota</taxon>
        <taxon>Pezizomycotina</taxon>
        <taxon>Eurotiomycetes</taxon>
        <taxon>Eurotiomycetidae</taxon>
        <taxon>Eurotiales</taxon>
        <taxon>Aspergillaceae</taxon>
        <taxon>Penicillium</taxon>
    </lineage>
</organism>
<evidence type="ECO:0000256" key="1">
    <source>
        <dbReference type="SAM" id="MobiDB-lite"/>
    </source>
</evidence>
<gene>
    <name evidence="2" type="ORF">N7458_009069</name>
</gene>
<protein>
    <submittedName>
        <fullName evidence="2">Uncharacterized protein</fullName>
    </submittedName>
</protein>
<feature type="region of interest" description="Disordered" evidence="1">
    <location>
        <begin position="1"/>
        <end position="60"/>
    </location>
</feature>
<proteinExistence type="predicted"/>
<dbReference type="GeneID" id="81602694"/>
<name>A0AAD6FYQ9_9EURO</name>
<reference evidence="2" key="2">
    <citation type="journal article" date="2023" name="IMA Fungus">
        <title>Comparative genomic study of the Penicillium genus elucidates a diverse pangenome and 15 lateral gene transfer events.</title>
        <authorList>
            <person name="Petersen C."/>
            <person name="Sorensen T."/>
            <person name="Nielsen M.R."/>
            <person name="Sondergaard T.E."/>
            <person name="Sorensen J.L."/>
            <person name="Fitzpatrick D.A."/>
            <person name="Frisvad J.C."/>
            <person name="Nielsen K.L."/>
        </authorList>
    </citation>
    <scope>NUCLEOTIDE SEQUENCE</scope>
    <source>
        <strain evidence="2">IBT 16125</strain>
    </source>
</reference>
<comment type="caution">
    <text evidence="2">The sequence shown here is derived from an EMBL/GenBank/DDBJ whole genome shotgun (WGS) entry which is preliminary data.</text>
</comment>
<feature type="compositionally biased region" description="Basic and acidic residues" evidence="1">
    <location>
        <begin position="1"/>
        <end position="16"/>
    </location>
</feature>
<sequence length="148" mass="16973">MRPLKDQGHPQADHRGKGPVRAGHPAGQSRRAGGMGPGPSQRDRGPPGKDHRSRSDEREKWNRVWASLAEVRELIKEEGSVLRAEHSKLREKLDEEVIQMVSWVRAETTVRMTSVINTGNDLTAESNRKWSWLVQDLALIKRWWRIRS</sequence>
<feature type="compositionally biased region" description="Basic and acidic residues" evidence="1">
    <location>
        <begin position="41"/>
        <end position="60"/>
    </location>
</feature>
<accession>A0AAD6FYQ9</accession>
<dbReference type="Proteomes" id="UP001213681">
    <property type="component" value="Unassembled WGS sequence"/>
</dbReference>
<dbReference type="EMBL" id="JAPVEA010000008">
    <property type="protein sequence ID" value="KAJ5438071.1"/>
    <property type="molecule type" value="Genomic_DNA"/>
</dbReference>
<reference evidence="2" key="1">
    <citation type="submission" date="2022-12" db="EMBL/GenBank/DDBJ databases">
        <authorList>
            <person name="Petersen C."/>
        </authorList>
    </citation>
    <scope>NUCLEOTIDE SEQUENCE</scope>
    <source>
        <strain evidence="2">IBT 16125</strain>
    </source>
</reference>